<dbReference type="Pfam" id="PF26639">
    <property type="entry name" value="Het-6_barrel"/>
    <property type="match status" value="1"/>
</dbReference>
<dbReference type="InterPro" id="IPR010730">
    <property type="entry name" value="HET"/>
</dbReference>
<accession>A0AA40BZE9</accession>
<dbReference type="PANTHER" id="PTHR24148:SF73">
    <property type="entry name" value="HET DOMAIN PROTEIN (AFU_ORTHOLOGUE AFUA_8G01020)"/>
    <property type="match status" value="1"/>
</dbReference>
<name>A0AA40BZE9_9PEZI</name>
<evidence type="ECO:0000313" key="3">
    <source>
        <dbReference type="Proteomes" id="UP001175000"/>
    </source>
</evidence>
<protein>
    <submittedName>
        <fullName evidence="2">Heterokaryon incompatibility protein-domain-containing protein</fullName>
    </submittedName>
</protein>
<proteinExistence type="predicted"/>
<sequence>MATCIDIFSHGAERRLCFAKAFTVQVQIIYRRQIRILRILPGESGDPVHCELYMKYLDDKNSWYDALSYIWGDPTIHQPITIDGHTCDVTTNLAAALRSLRRLDKCPNLRSDALCINQSNSAEKSHQVGLMNDIHSNAKRGILWLGRYHDADSEATDDPNADLTEDEAKTAFGVLKDLSAGLHHEAKTDEMVMACLALGTLLQLPWWQRIWTVQEAVLPNASLFALLLNAFRGRLASDLRDEIYALSGLAGAVSADYSLEVNDVFTGAVCSSINNTGSLASLLRPTWTPDFCAKLDPERQHAWDLHWLSLFRCFNAAPGTMAVLSKGLLVDQICNVYSSRTPDAHDIRAIAAQWQHTTDLVAKANDGIYPRGGTYEDAFWRLMTVDTIDRDDTNSMQETRTGTRNVNSCDRQLFAACSKLIGLANPELRIGDVIYVLLGGRVPFVLRPTPEKLDEKILHEYVSQAYVHGIMDGEVMKEGREPGPVYLI</sequence>
<evidence type="ECO:0000313" key="2">
    <source>
        <dbReference type="EMBL" id="KAK0619069.1"/>
    </source>
</evidence>
<dbReference type="InterPro" id="IPR052895">
    <property type="entry name" value="HetReg/Transcr_Mod"/>
</dbReference>
<reference evidence="2" key="1">
    <citation type="submission" date="2023-06" db="EMBL/GenBank/DDBJ databases">
        <title>Genome-scale phylogeny and comparative genomics of the fungal order Sordariales.</title>
        <authorList>
            <consortium name="Lawrence Berkeley National Laboratory"/>
            <person name="Hensen N."/>
            <person name="Bonometti L."/>
            <person name="Westerberg I."/>
            <person name="Brannstrom I.O."/>
            <person name="Guillou S."/>
            <person name="Cros-Aarteil S."/>
            <person name="Calhoun S."/>
            <person name="Haridas S."/>
            <person name="Kuo A."/>
            <person name="Mondo S."/>
            <person name="Pangilinan J."/>
            <person name="Riley R."/>
            <person name="Labutti K."/>
            <person name="Andreopoulos B."/>
            <person name="Lipzen A."/>
            <person name="Chen C."/>
            <person name="Yanf M."/>
            <person name="Daum C."/>
            <person name="Ng V."/>
            <person name="Clum A."/>
            <person name="Steindorff A."/>
            <person name="Ohm R."/>
            <person name="Martin F."/>
            <person name="Silar P."/>
            <person name="Natvig D."/>
            <person name="Lalanne C."/>
            <person name="Gautier V."/>
            <person name="Ament-Velasquez S.L."/>
            <person name="Kruys A."/>
            <person name="Hutchinson M.I."/>
            <person name="Powell A.J."/>
            <person name="Barry K."/>
            <person name="Miller A.N."/>
            <person name="Grigoriev I.V."/>
            <person name="Debuchy R."/>
            <person name="Gladieux P."/>
            <person name="Thoren M.H."/>
            <person name="Johannesson H."/>
        </authorList>
    </citation>
    <scope>NUCLEOTIDE SEQUENCE</scope>
    <source>
        <strain evidence="2">CBS 606.72</strain>
    </source>
</reference>
<feature type="domain" description="Heterokaryon incompatibility" evidence="1">
    <location>
        <begin position="64"/>
        <end position="215"/>
    </location>
</feature>
<gene>
    <name evidence="2" type="ORF">B0T14DRAFT_537020</name>
</gene>
<dbReference type="Proteomes" id="UP001175000">
    <property type="component" value="Unassembled WGS sequence"/>
</dbReference>
<comment type="caution">
    <text evidence="2">The sequence shown here is derived from an EMBL/GenBank/DDBJ whole genome shotgun (WGS) entry which is preliminary data.</text>
</comment>
<dbReference type="AlphaFoldDB" id="A0AA40BZE9"/>
<keyword evidence="3" id="KW-1185">Reference proteome</keyword>
<dbReference type="EMBL" id="JAULSU010000004">
    <property type="protein sequence ID" value="KAK0619069.1"/>
    <property type="molecule type" value="Genomic_DNA"/>
</dbReference>
<dbReference type="Pfam" id="PF06985">
    <property type="entry name" value="HET"/>
    <property type="match status" value="1"/>
</dbReference>
<dbReference type="PANTHER" id="PTHR24148">
    <property type="entry name" value="ANKYRIN REPEAT DOMAIN-CONTAINING PROTEIN 39 HOMOLOG-RELATED"/>
    <property type="match status" value="1"/>
</dbReference>
<organism evidence="2 3">
    <name type="scientific">Immersiella caudata</name>
    <dbReference type="NCBI Taxonomy" id="314043"/>
    <lineage>
        <taxon>Eukaryota</taxon>
        <taxon>Fungi</taxon>
        <taxon>Dikarya</taxon>
        <taxon>Ascomycota</taxon>
        <taxon>Pezizomycotina</taxon>
        <taxon>Sordariomycetes</taxon>
        <taxon>Sordariomycetidae</taxon>
        <taxon>Sordariales</taxon>
        <taxon>Lasiosphaeriaceae</taxon>
        <taxon>Immersiella</taxon>
    </lineage>
</organism>
<evidence type="ECO:0000259" key="1">
    <source>
        <dbReference type="Pfam" id="PF06985"/>
    </source>
</evidence>